<evidence type="ECO:0000313" key="1">
    <source>
        <dbReference type="EMBL" id="VGO22211.1"/>
    </source>
</evidence>
<organism evidence="1 2">
    <name type="scientific">Pontiella sulfatireligans</name>
    <dbReference type="NCBI Taxonomy" id="2750658"/>
    <lineage>
        <taxon>Bacteria</taxon>
        <taxon>Pseudomonadati</taxon>
        <taxon>Kiritimatiellota</taxon>
        <taxon>Kiritimatiellia</taxon>
        <taxon>Kiritimatiellales</taxon>
        <taxon>Pontiellaceae</taxon>
        <taxon>Pontiella</taxon>
    </lineage>
</organism>
<dbReference type="RefSeq" id="WP_136063609.1">
    <property type="nucleotide sequence ID" value="NZ_CAAHFH010000002.1"/>
</dbReference>
<proteinExistence type="predicted"/>
<sequence length="154" mass="16499">MKRIILNTILQELERELSRLSHANEQSNKGAAFSAPNAEKQRDTTGVEAAFLAHGYAKQCITLAKQIEELKALEVEDFTGQEVDVGALVEVEMSGETDCYLLLHCGGGGEVTVDGKRVTVITPESPLGASLMGNIEAGSFSFRAGEEGIILDVC</sequence>
<protein>
    <recommendedName>
        <fullName evidence="3">Transcription elongation factor GreA/GreB C-terminal domain-containing protein</fullName>
    </recommendedName>
</protein>
<evidence type="ECO:0008006" key="3">
    <source>
        <dbReference type="Google" id="ProtNLM"/>
    </source>
</evidence>
<gene>
    <name evidence="1" type="ORF">SCARR_04293</name>
</gene>
<evidence type="ECO:0000313" key="2">
    <source>
        <dbReference type="Proteomes" id="UP000346198"/>
    </source>
</evidence>
<name>A0A6C2USH8_9BACT</name>
<dbReference type="AlphaFoldDB" id="A0A6C2USH8"/>
<accession>A0A6C2USH8</accession>
<dbReference type="EMBL" id="CAAHFH010000002">
    <property type="protein sequence ID" value="VGO22211.1"/>
    <property type="molecule type" value="Genomic_DNA"/>
</dbReference>
<keyword evidence="2" id="KW-1185">Reference proteome</keyword>
<reference evidence="1 2" key="1">
    <citation type="submission" date="2019-04" db="EMBL/GenBank/DDBJ databases">
        <authorList>
            <person name="Van Vliet M D."/>
        </authorList>
    </citation>
    <scope>NUCLEOTIDE SEQUENCE [LARGE SCALE GENOMIC DNA]</scope>
    <source>
        <strain evidence="1 2">F21</strain>
    </source>
</reference>
<dbReference type="Proteomes" id="UP000346198">
    <property type="component" value="Unassembled WGS sequence"/>
</dbReference>